<accession>A0A8S5NIY1</accession>
<reference evidence="1" key="1">
    <citation type="journal article" date="2021" name="Proc. Natl. Acad. Sci. U.S.A.">
        <title>A Catalog of Tens of Thousands of Viruses from Human Metagenomes Reveals Hidden Associations with Chronic Diseases.</title>
        <authorList>
            <person name="Tisza M.J."/>
            <person name="Buck C.B."/>
        </authorList>
    </citation>
    <scope>NUCLEOTIDE SEQUENCE</scope>
    <source>
        <strain evidence="1">Ct7bD4</strain>
    </source>
</reference>
<protein>
    <submittedName>
        <fullName evidence="1">Uncharacterized protein</fullName>
    </submittedName>
</protein>
<sequence length="210" mass="23451">MKLRKLLPLMVMFSLSVSTSFAAQFIDVTSDTYNKIWSVGQSYKTDRKLENPVNYGIELRSGAGGAAVLVTPGTIAKYIAYSKDERLIFPGEAFKSAVVNSNDYVYIATYAMHLKNPLAGTVAQQVPSQRLLIEKDGKYIMPEQMSPVIYDAMPHSYAVVYYAFPKNVVLNAPYTIKFINGNGDKIEIPITTEKIEDIIDKENNLVFKSN</sequence>
<organism evidence="1">
    <name type="scientific">Myoviridae sp. ct7bD4</name>
    <dbReference type="NCBI Taxonomy" id="2826618"/>
    <lineage>
        <taxon>Viruses</taxon>
        <taxon>Duplodnaviria</taxon>
        <taxon>Heunggongvirae</taxon>
        <taxon>Uroviricota</taxon>
        <taxon>Caudoviricetes</taxon>
    </lineage>
</organism>
<dbReference type="EMBL" id="BK015172">
    <property type="protein sequence ID" value="DAD94035.1"/>
    <property type="molecule type" value="Genomic_DNA"/>
</dbReference>
<proteinExistence type="predicted"/>
<name>A0A8S5NIY1_9CAUD</name>
<evidence type="ECO:0000313" key="1">
    <source>
        <dbReference type="EMBL" id="DAD94035.1"/>
    </source>
</evidence>